<evidence type="ECO:0000256" key="1">
    <source>
        <dbReference type="SAM" id="MobiDB-lite"/>
    </source>
</evidence>
<evidence type="ECO:0000313" key="4">
    <source>
        <dbReference type="Proteomes" id="UP000239250"/>
    </source>
</evidence>
<dbReference type="Proteomes" id="UP000239250">
    <property type="component" value="Chromosome"/>
</dbReference>
<sequence length="204" mass="23485">MKKLLLTLLSLTVVVSTAATVIACDKNKTNNDQNNNNGGVEKPKPPEPEKPKPPIELEISFEDYIKKFPNPIDYLQKPITELFKGAWNEDFVLSDSLTQEHIIQTQKWKSFFYNQPINDTWINITNIQQEQNGKYAGYYDAELTNIGVGRVVQDNFQGIYTKHFGKTWDQWNPTMQHDALQESLKLKITGSIRVYFVLQDLTTD</sequence>
<feature type="signal peptide" evidence="2">
    <location>
        <begin position="1"/>
        <end position="18"/>
    </location>
</feature>
<organism evidence="3 4">
    <name type="scientific">Williamsoniiplasma luminosum</name>
    <dbReference type="NCBI Taxonomy" id="214888"/>
    <lineage>
        <taxon>Bacteria</taxon>
        <taxon>Bacillati</taxon>
        <taxon>Mycoplasmatota</taxon>
        <taxon>Mollicutes</taxon>
        <taxon>Entomoplasmatales</taxon>
        <taxon>Williamsoniiplasma</taxon>
    </lineage>
</organism>
<dbReference type="AlphaFoldDB" id="A0A2S0NL00"/>
<dbReference type="PROSITE" id="PS51257">
    <property type="entry name" value="PROKAR_LIPOPROTEIN"/>
    <property type="match status" value="1"/>
</dbReference>
<name>A0A2S0NL00_9MOLU</name>
<evidence type="ECO:0000256" key="2">
    <source>
        <dbReference type="SAM" id="SignalP"/>
    </source>
</evidence>
<feature type="chain" id="PRO_5015682517" description="Lipoprotein" evidence="2">
    <location>
        <begin position="19"/>
        <end position="204"/>
    </location>
</feature>
<dbReference type="EMBL" id="CP027019">
    <property type="protein sequence ID" value="AVP49703.1"/>
    <property type="molecule type" value="Genomic_DNA"/>
</dbReference>
<evidence type="ECO:0008006" key="5">
    <source>
        <dbReference type="Google" id="ProtNLM"/>
    </source>
</evidence>
<proteinExistence type="predicted"/>
<accession>A0A2S0NL00</accession>
<feature type="compositionally biased region" description="Basic and acidic residues" evidence="1">
    <location>
        <begin position="41"/>
        <end position="52"/>
    </location>
</feature>
<gene>
    <name evidence="3" type="ORF">C5T88_03960</name>
</gene>
<reference evidence="4" key="1">
    <citation type="submission" date="2018-02" db="EMBL/GenBank/DDBJ databases">
        <title>Firefly genomes illuminate parallel origins of bioluminescence in beetles.</title>
        <authorList>
            <person name="Fallon T.R."/>
            <person name="Lower S.E.S."/>
            <person name="Behringer M."/>
            <person name="Weng J.-K."/>
        </authorList>
    </citation>
    <scope>NUCLEOTIDE SEQUENCE [LARGE SCALE GENOMIC DNA]</scope>
</reference>
<feature type="region of interest" description="Disordered" evidence="1">
    <location>
        <begin position="27"/>
        <end position="52"/>
    </location>
</feature>
<keyword evidence="2" id="KW-0732">Signal</keyword>
<dbReference type="RefSeq" id="WP_303662247.1">
    <property type="nucleotide sequence ID" value="NZ_CP027019.1"/>
</dbReference>
<protein>
    <recommendedName>
        <fullName evidence="5">Lipoprotein</fullName>
    </recommendedName>
</protein>
<evidence type="ECO:0000313" key="3">
    <source>
        <dbReference type="EMBL" id="AVP49703.1"/>
    </source>
</evidence>